<accession>A0A2T3N601</accession>
<evidence type="ECO:0000256" key="1">
    <source>
        <dbReference type="SAM" id="SignalP"/>
    </source>
</evidence>
<feature type="signal peptide" evidence="1">
    <location>
        <begin position="1"/>
        <end position="24"/>
    </location>
</feature>
<dbReference type="OrthoDB" id="5828118at2"/>
<dbReference type="Proteomes" id="UP000241346">
    <property type="component" value="Unassembled WGS sequence"/>
</dbReference>
<dbReference type="EMBL" id="PYMB01000024">
    <property type="protein sequence ID" value="PSW08023.1"/>
    <property type="molecule type" value="Genomic_DNA"/>
</dbReference>
<feature type="chain" id="PRO_5015674070" evidence="1">
    <location>
        <begin position="25"/>
        <end position="302"/>
    </location>
</feature>
<dbReference type="RefSeq" id="WP_107300790.1">
    <property type="nucleotide sequence ID" value="NZ_PYMB01000024.1"/>
</dbReference>
<proteinExistence type="predicted"/>
<dbReference type="AlphaFoldDB" id="A0A2T3N601"/>
<reference evidence="2 3" key="1">
    <citation type="submission" date="2018-03" db="EMBL/GenBank/DDBJ databases">
        <title>Whole genome sequencing of Histamine producing bacteria.</title>
        <authorList>
            <person name="Butler K."/>
        </authorList>
    </citation>
    <scope>NUCLEOTIDE SEQUENCE [LARGE SCALE GENOMIC DNA]</scope>
    <source>
        <strain evidence="2 3">DSM 19138</strain>
    </source>
</reference>
<evidence type="ECO:0000313" key="3">
    <source>
        <dbReference type="Proteomes" id="UP000241346"/>
    </source>
</evidence>
<dbReference type="PROSITE" id="PS51257">
    <property type="entry name" value="PROKAR_LIPOPROTEIN"/>
    <property type="match status" value="1"/>
</dbReference>
<name>A0A2T3N601_9GAMM</name>
<keyword evidence="1" id="KW-0732">Signal</keyword>
<evidence type="ECO:0000313" key="2">
    <source>
        <dbReference type="EMBL" id="PSW08023.1"/>
    </source>
</evidence>
<sequence length="302" mass="33470">MNKFTIASVAVATALLAGCGGSSSSGGDGNTGKPPVGGEAEVCFNPALWENSTHTAKWQTRYETEGSFYPNTENYIITTDIDFEEHKSATRVETVYSYSESPVGVQSRTQTRPNSKSRSNSWQNFDYYLIDESSQSVFHAGDYYGGNYGGVFEEDFDVNSPAAPMWLFGSDKGQITEANYSSEFSFFIDGELIDRVIYGQNKRQVTYNGIESIDVNGIPVEACSFTVHSVLNGNVDGEVWTETEIFEQWIDTESGLLVKSVINTTDEEDGEIVDEYFKEQVLEEYSIDGEVVFTTTPVHLPE</sequence>
<organism evidence="2 3">
    <name type="scientific">Photobacterium rosenbergii</name>
    <dbReference type="NCBI Taxonomy" id="294936"/>
    <lineage>
        <taxon>Bacteria</taxon>
        <taxon>Pseudomonadati</taxon>
        <taxon>Pseudomonadota</taxon>
        <taxon>Gammaproteobacteria</taxon>
        <taxon>Vibrionales</taxon>
        <taxon>Vibrionaceae</taxon>
        <taxon>Photobacterium</taxon>
    </lineage>
</organism>
<gene>
    <name evidence="2" type="ORF">C9J01_24760</name>
</gene>
<protein>
    <submittedName>
        <fullName evidence="2">Uncharacterized protein</fullName>
    </submittedName>
</protein>
<comment type="caution">
    <text evidence="2">The sequence shown here is derived from an EMBL/GenBank/DDBJ whole genome shotgun (WGS) entry which is preliminary data.</text>
</comment>